<dbReference type="PANTHER" id="PTHR33446">
    <property type="entry name" value="PROTEIN TONB-RELATED"/>
    <property type="match status" value="1"/>
</dbReference>
<sequence length="281" mass="31916">MLILFTALSALLHFILADMIVFPHSENYRTARSVEVSFYKIDNIQNSEKTKSAGAVDKERNNKKESIVKKITEKKVPKRKTTKLKNSKNPIKPDKDEIQNVSVTENNLTDNKNKTEFTASKSTLTELTQIGKESSLENETTTNHIGVSLSGQNFAEKTIITNMPGIGPGFHDNKNTSFNSSKVTKSSWDEDEKKKYLQYIRKKVTSRIKYPYIARRRGIEGKILISFIIKKDGRFENIKIKEKSPYSVLNDAVLKAVENVVVAEKPEEEIEVDIPISFTLK</sequence>
<gene>
    <name evidence="11" type="ORF">FXF49_07465</name>
</gene>
<evidence type="ECO:0000259" key="10">
    <source>
        <dbReference type="PROSITE" id="PS52015"/>
    </source>
</evidence>
<evidence type="ECO:0000256" key="9">
    <source>
        <dbReference type="ARBA" id="ARBA00023136"/>
    </source>
</evidence>
<keyword evidence="4" id="KW-1003">Cell membrane</keyword>
<keyword evidence="9" id="KW-0472">Membrane</keyword>
<name>A0A5D0MQX5_FLESI</name>
<accession>A0A5D0MQX5</accession>
<keyword evidence="6" id="KW-0812">Transmembrane</keyword>
<organism evidence="11 12">
    <name type="scientific">Flexistipes sinusarabici</name>
    <dbReference type="NCBI Taxonomy" id="2352"/>
    <lineage>
        <taxon>Bacteria</taxon>
        <taxon>Pseudomonadati</taxon>
        <taxon>Deferribacterota</taxon>
        <taxon>Deferribacteres</taxon>
        <taxon>Deferribacterales</taxon>
        <taxon>Flexistipitaceae</taxon>
        <taxon>Flexistipes</taxon>
    </lineage>
</organism>
<evidence type="ECO:0000256" key="5">
    <source>
        <dbReference type="ARBA" id="ARBA00022519"/>
    </source>
</evidence>
<comment type="subcellular location">
    <subcellularLocation>
        <location evidence="1">Cell inner membrane</location>
        <topology evidence="1">Single-pass membrane protein</topology>
        <orientation evidence="1">Periplasmic side</orientation>
    </subcellularLocation>
</comment>
<reference evidence="11 12" key="1">
    <citation type="submission" date="2019-08" db="EMBL/GenBank/DDBJ databases">
        <title>Genomic characterization of a novel candidate phylum (ARYD3) from a high temperature, high salinity tertiary oil reservoir in north central Oklahoma, USA.</title>
        <authorList>
            <person name="Youssef N.H."/>
            <person name="Yadav A."/>
            <person name="Elshahed M.S."/>
        </authorList>
    </citation>
    <scope>NUCLEOTIDE SEQUENCE [LARGE SCALE GENOMIC DNA]</scope>
    <source>
        <strain evidence="11">ARYD1</strain>
    </source>
</reference>
<evidence type="ECO:0000256" key="6">
    <source>
        <dbReference type="ARBA" id="ARBA00022692"/>
    </source>
</evidence>
<evidence type="ECO:0000313" key="12">
    <source>
        <dbReference type="Proteomes" id="UP000323337"/>
    </source>
</evidence>
<dbReference type="GO" id="GO:0015891">
    <property type="term" value="P:siderophore transport"/>
    <property type="evidence" value="ECO:0007669"/>
    <property type="project" value="InterPro"/>
</dbReference>
<dbReference type="PANTHER" id="PTHR33446:SF2">
    <property type="entry name" value="PROTEIN TONB"/>
    <property type="match status" value="1"/>
</dbReference>
<evidence type="ECO:0000256" key="8">
    <source>
        <dbReference type="ARBA" id="ARBA00022989"/>
    </source>
</evidence>
<dbReference type="GO" id="GO:0031992">
    <property type="term" value="F:energy transducer activity"/>
    <property type="evidence" value="ECO:0007669"/>
    <property type="project" value="InterPro"/>
</dbReference>
<dbReference type="InterPro" id="IPR037682">
    <property type="entry name" value="TonB_C"/>
</dbReference>
<protein>
    <submittedName>
        <fullName evidence="11">TonB family protein</fullName>
    </submittedName>
</protein>
<dbReference type="PROSITE" id="PS52015">
    <property type="entry name" value="TONB_CTD"/>
    <property type="match status" value="1"/>
</dbReference>
<dbReference type="AlphaFoldDB" id="A0A5D0MQX5"/>
<evidence type="ECO:0000256" key="1">
    <source>
        <dbReference type="ARBA" id="ARBA00004383"/>
    </source>
</evidence>
<comment type="caution">
    <text evidence="11">The sequence shown here is derived from an EMBL/GenBank/DDBJ whole genome shotgun (WGS) entry which is preliminary data.</text>
</comment>
<dbReference type="GO" id="GO:0098797">
    <property type="term" value="C:plasma membrane protein complex"/>
    <property type="evidence" value="ECO:0007669"/>
    <property type="project" value="TreeGrafter"/>
</dbReference>
<dbReference type="SUPFAM" id="SSF74653">
    <property type="entry name" value="TolA/TonB C-terminal domain"/>
    <property type="match status" value="1"/>
</dbReference>
<dbReference type="GO" id="GO:0030288">
    <property type="term" value="C:outer membrane-bounded periplasmic space"/>
    <property type="evidence" value="ECO:0007669"/>
    <property type="project" value="InterPro"/>
</dbReference>
<keyword evidence="5" id="KW-0997">Cell inner membrane</keyword>
<evidence type="ECO:0000313" key="11">
    <source>
        <dbReference type="EMBL" id="TYB33219.1"/>
    </source>
</evidence>
<dbReference type="InterPro" id="IPR006260">
    <property type="entry name" value="TonB/TolA_C"/>
</dbReference>
<dbReference type="GO" id="GO:0055085">
    <property type="term" value="P:transmembrane transport"/>
    <property type="evidence" value="ECO:0007669"/>
    <property type="project" value="InterPro"/>
</dbReference>
<dbReference type="InterPro" id="IPR003538">
    <property type="entry name" value="TonB"/>
</dbReference>
<feature type="domain" description="TonB C-terminal" evidence="10">
    <location>
        <begin position="195"/>
        <end position="281"/>
    </location>
</feature>
<dbReference type="EMBL" id="VSIV01000177">
    <property type="protein sequence ID" value="TYB33219.1"/>
    <property type="molecule type" value="Genomic_DNA"/>
</dbReference>
<dbReference type="InterPro" id="IPR051045">
    <property type="entry name" value="TonB-dependent_transducer"/>
</dbReference>
<comment type="similarity">
    <text evidence="2">Belongs to the TonB family.</text>
</comment>
<keyword evidence="8" id="KW-1133">Transmembrane helix</keyword>
<evidence type="ECO:0000256" key="7">
    <source>
        <dbReference type="ARBA" id="ARBA00022927"/>
    </source>
</evidence>
<evidence type="ECO:0000256" key="3">
    <source>
        <dbReference type="ARBA" id="ARBA00022448"/>
    </source>
</evidence>
<dbReference type="NCBIfam" id="TIGR01352">
    <property type="entry name" value="tonB_Cterm"/>
    <property type="match status" value="1"/>
</dbReference>
<evidence type="ECO:0000256" key="4">
    <source>
        <dbReference type="ARBA" id="ARBA00022475"/>
    </source>
</evidence>
<keyword evidence="7" id="KW-0653">Protein transport</keyword>
<dbReference type="RefSeq" id="WP_303701278.1">
    <property type="nucleotide sequence ID" value="NZ_VSIV01000177.1"/>
</dbReference>
<dbReference type="PRINTS" id="PR01374">
    <property type="entry name" value="TONBPROTEIN"/>
</dbReference>
<dbReference type="Proteomes" id="UP000323337">
    <property type="component" value="Unassembled WGS sequence"/>
</dbReference>
<dbReference type="Gene3D" id="3.30.1150.10">
    <property type="match status" value="1"/>
</dbReference>
<keyword evidence="3" id="KW-0813">Transport</keyword>
<dbReference type="Pfam" id="PF03544">
    <property type="entry name" value="TonB_C"/>
    <property type="match status" value="1"/>
</dbReference>
<proteinExistence type="inferred from homology"/>
<evidence type="ECO:0000256" key="2">
    <source>
        <dbReference type="ARBA" id="ARBA00006555"/>
    </source>
</evidence>
<dbReference type="GO" id="GO:0015031">
    <property type="term" value="P:protein transport"/>
    <property type="evidence" value="ECO:0007669"/>
    <property type="project" value="UniProtKB-KW"/>
</dbReference>